<dbReference type="InterPro" id="IPR036397">
    <property type="entry name" value="RNaseH_sf"/>
</dbReference>
<dbReference type="SMR" id="Q17600"/>
<evidence type="ECO:0000313" key="1">
    <source>
        <dbReference type="EMBL" id="CAA99766.1"/>
    </source>
</evidence>
<protein>
    <submittedName>
        <fullName evidence="1">Piwi domain-containing protein</fullName>
    </submittedName>
</protein>
<reference evidence="1 2" key="1">
    <citation type="journal article" date="1998" name="Science">
        <title>Genome sequence of the nematode C. elegans: a platform for investigating biology.</title>
        <authorList>
            <consortium name="The C. elegans sequencing consortium"/>
            <person name="Sulson J.E."/>
            <person name="Waterston R."/>
        </authorList>
    </citation>
    <scope>NUCLEOTIDE SEQUENCE [LARGE SCALE GENOMIC DNA]</scope>
    <source>
        <strain evidence="1 2">Bristol N2</strain>
    </source>
</reference>
<dbReference type="PIR" id="T18886">
    <property type="entry name" value="T18886"/>
</dbReference>
<dbReference type="UCSC" id="C03D6.1">
    <property type="organism name" value="c. elegans"/>
</dbReference>
<dbReference type="FunCoup" id="Q17600">
    <property type="interactions" value="173"/>
</dbReference>
<dbReference type="eggNOG" id="KOG1041">
    <property type="taxonomic scope" value="Eukaryota"/>
</dbReference>
<dbReference type="STRING" id="6239.C03D6.1.1"/>
<dbReference type="HOGENOM" id="CLU_1062585_0_0_1"/>
<dbReference type="SUPFAM" id="SSF53098">
    <property type="entry name" value="Ribonuclease H-like"/>
    <property type="match status" value="1"/>
</dbReference>
<accession>Q17600</accession>
<dbReference type="Proteomes" id="UP000001940">
    <property type="component" value="Chromosome I"/>
</dbReference>
<organism evidence="1 2">
    <name type="scientific">Caenorhabditis elegans</name>
    <dbReference type="NCBI Taxonomy" id="6239"/>
    <lineage>
        <taxon>Eukaryota</taxon>
        <taxon>Metazoa</taxon>
        <taxon>Ecdysozoa</taxon>
        <taxon>Nematoda</taxon>
        <taxon>Chromadorea</taxon>
        <taxon>Rhabditida</taxon>
        <taxon>Rhabditina</taxon>
        <taxon>Rhabditomorpha</taxon>
        <taxon>Rhabditoidea</taxon>
        <taxon>Rhabditidae</taxon>
        <taxon>Peloderinae</taxon>
        <taxon>Caenorhabditis</taxon>
    </lineage>
</organism>
<dbReference type="IntAct" id="Q17600">
    <property type="interactions" value="3"/>
</dbReference>
<dbReference type="PaxDb" id="6239-C03D6.1"/>
<dbReference type="InterPro" id="IPR012337">
    <property type="entry name" value="RNaseH-like_sf"/>
</dbReference>
<evidence type="ECO:0000313" key="2">
    <source>
        <dbReference type="Proteomes" id="UP000001940"/>
    </source>
</evidence>
<dbReference type="GO" id="GO:0003676">
    <property type="term" value="F:nucleic acid binding"/>
    <property type="evidence" value="ECO:0007669"/>
    <property type="project" value="InterPro"/>
</dbReference>
<dbReference type="RefSeq" id="NP_492571.1">
    <property type="nucleotide sequence ID" value="NM_060170.7"/>
</dbReference>
<dbReference type="InParanoid" id="Q17600"/>
<dbReference type="AlphaFoldDB" id="Q17600"/>
<dbReference type="EMBL" id="BX284601">
    <property type="protein sequence ID" value="CAA99766.1"/>
    <property type="molecule type" value="Genomic_DNA"/>
</dbReference>
<gene>
    <name evidence="1 3" type="ORF">C03D6.1</name>
    <name evidence="1" type="ORF">CELE_C03D6.1</name>
</gene>
<dbReference type="OMA" id="FITIRIQ"/>
<keyword evidence="2" id="KW-1185">Reference proteome</keyword>
<dbReference type="OrthoDB" id="5791555at2759"/>
<proteinExistence type="predicted"/>
<dbReference type="AGR" id="WB:WBGene00007275"/>
<dbReference type="GeneID" id="182158"/>
<dbReference type="WormBase" id="C03D6.1">
    <property type="protein sequence ID" value="CE05195"/>
    <property type="gene ID" value="WBGene00007275"/>
</dbReference>
<dbReference type="KEGG" id="cel:CELE_C03D6.1"/>
<evidence type="ECO:0000313" key="3">
    <source>
        <dbReference type="WormBase" id="C03D6.1"/>
    </source>
</evidence>
<name>Q17600_CAEEL</name>
<dbReference type="Bgee" id="WBGene00007275">
    <property type="expression patterns" value="Expressed in larva and 2 other cell types or tissues"/>
</dbReference>
<sequence>MALRRRRHVAPDIRNNAHQYMRSLRGPETNTLFIGYAINHGTVDPSTPGVYNNPSTVVFTFNGTSCPDHFTEYFHFQKATIPHVDPALIRRVTRWIIEDFRSHREVLPDFIIVLRDQVRDDLQSTVEHQEFTAFKEEISTYIETASNLPEWNPRFAFGLAPWRPENTEPLVYLFQDDGIFQSNEEFQNLIVNMFITIRVRNHRFSLLEPLWNAENKAGLWTKFFPSYAAFREAHNNALPRIANSSQYDFDTISLQLHIDPEV</sequence>
<dbReference type="Gene3D" id="3.30.420.10">
    <property type="entry name" value="Ribonuclease H-like superfamily/Ribonuclease H"/>
    <property type="match status" value="1"/>
</dbReference>
<dbReference type="CTD" id="182158"/>